<dbReference type="InterPro" id="IPR019480">
    <property type="entry name" value="Dihydroorotate_DH_Fe-S-bd"/>
</dbReference>
<dbReference type="EMBL" id="DS999411">
    <property type="protein sequence ID" value="EED35777.1"/>
    <property type="molecule type" value="Genomic_DNA"/>
</dbReference>
<dbReference type="SUPFAM" id="SSF63380">
    <property type="entry name" value="Riboflavin synthase domain-like"/>
    <property type="match status" value="1"/>
</dbReference>
<evidence type="ECO:0000256" key="5">
    <source>
        <dbReference type="ARBA" id="ARBA00022975"/>
    </source>
</evidence>
<dbReference type="OrthoDB" id="9794954at2"/>
<dbReference type="PANTHER" id="PTHR48109">
    <property type="entry name" value="DIHYDROOROTATE DEHYDROGENASE (QUINONE), MITOCHONDRIAL-RELATED"/>
    <property type="match status" value="1"/>
</dbReference>
<dbReference type="InterPro" id="IPR013785">
    <property type="entry name" value="Aldolase_TIM"/>
</dbReference>
<evidence type="ECO:0000256" key="3">
    <source>
        <dbReference type="ARBA" id="ARBA00022630"/>
    </source>
</evidence>
<gene>
    <name evidence="8" type="ORF">NOR51B_1724</name>
</gene>
<keyword evidence="5" id="KW-0665">Pyrimidine biosynthesis</keyword>
<keyword evidence="9" id="KW-1185">Reference proteome</keyword>
<evidence type="ECO:0000313" key="8">
    <source>
        <dbReference type="EMBL" id="EED35777.1"/>
    </source>
</evidence>
<organism evidence="8 9">
    <name type="scientific">Luminiphilus syltensis NOR5-1B</name>
    <dbReference type="NCBI Taxonomy" id="565045"/>
    <lineage>
        <taxon>Bacteria</taxon>
        <taxon>Pseudomonadati</taxon>
        <taxon>Pseudomonadota</taxon>
        <taxon>Gammaproteobacteria</taxon>
        <taxon>Cellvibrionales</taxon>
        <taxon>Halieaceae</taxon>
        <taxon>Luminiphilus</taxon>
    </lineage>
</organism>
<comment type="cofactor">
    <cofactor evidence="1">
        <name>FMN</name>
        <dbReference type="ChEBI" id="CHEBI:58210"/>
    </cofactor>
</comment>
<reference evidence="9" key="1">
    <citation type="journal article" date="2013" name="BMC Microbiol.">
        <title>Taxonomy and evolution of bacteriochlorophyll a-containing members of the OM60/NOR5 clade of marine gammaproteobacteria: description of Luminiphilus syltensis gen. nov., sp. nov., reclassification of Haliea rubra as Pseudohaliea rubra gen. nov., comb. nov., and emendation of Chromatocurvus halotolerans.</title>
        <authorList>
            <person name="Spring S."/>
            <person name="Riedel T."/>
            <person name="Sproer C."/>
            <person name="Yan S."/>
            <person name="Harder J."/>
            <person name="Fuchs B.M."/>
        </authorList>
    </citation>
    <scope>NUCLEOTIDE SEQUENCE [LARGE SCALE GENOMIC DNA]</scope>
    <source>
        <strain evidence="9">NOR51-B</strain>
    </source>
</reference>
<dbReference type="Gene3D" id="3.20.20.70">
    <property type="entry name" value="Aldolase class I"/>
    <property type="match status" value="1"/>
</dbReference>
<dbReference type="SUPFAM" id="SSF51395">
    <property type="entry name" value="FMN-linked oxidoreductases"/>
    <property type="match status" value="1"/>
</dbReference>
<evidence type="ECO:0000256" key="2">
    <source>
        <dbReference type="ARBA" id="ARBA00004725"/>
    </source>
</evidence>
<evidence type="ECO:0000259" key="7">
    <source>
        <dbReference type="PROSITE" id="PS51384"/>
    </source>
</evidence>
<dbReference type="Pfam" id="PF01180">
    <property type="entry name" value="DHO_dh"/>
    <property type="match status" value="1"/>
</dbReference>
<dbReference type="HOGENOM" id="CLU_493318_0_0_6"/>
<evidence type="ECO:0000256" key="1">
    <source>
        <dbReference type="ARBA" id="ARBA00001917"/>
    </source>
</evidence>
<dbReference type="RefSeq" id="WP_009020523.1">
    <property type="nucleotide sequence ID" value="NZ_DS999411.1"/>
</dbReference>
<proteinExistence type="predicted"/>
<dbReference type="InterPro" id="IPR050074">
    <property type="entry name" value="DHO_dehydrogenase"/>
</dbReference>
<dbReference type="eggNOG" id="COG0543">
    <property type="taxonomic scope" value="Bacteria"/>
</dbReference>
<evidence type="ECO:0000256" key="6">
    <source>
        <dbReference type="ARBA" id="ARBA00023002"/>
    </source>
</evidence>
<name>B8KSX8_9GAMM</name>
<dbReference type="STRING" id="565045.NOR51B_1724"/>
<comment type="pathway">
    <text evidence="2">Pyrimidine metabolism; UMP biosynthesis via de novo pathway.</text>
</comment>
<sequence length="549" mass="57035">MTTEFLGKRISGPFTIPSGIVSTAPSIIQRLLRDCPQIGVITTKSIGPTPRAGNREPIYSQYAPGCFVNAVGLTNPGAEAALAGLRKLTVPEDRFLLVSIFGGSVEEFVAVATLLAPVADGLELNLSCPHAKGYGMAMGQDPDMVAEVVAAVKAAVAIPVVPKLTPNASDIAAIGRAAVDAGADALCAINTVGPGLTSSHGHPVLSNEVGGMSGKGVLPIALKCIRELRAVTEVPIIGCGGLSTAEDCRAAMTAGADIVGIGSALTGLNTATLIDYFAALESDLTEKTATAEGYVRYDVDMAFHSFEVVSNKPVCDDITVLTLDGGIDIRAGEYVFVWIPGVGEKPFSCLTDKPLRLAAIDVGEFTHATYGLQQGDEVFIRGPYGEAVSPPGDAHIVCVAGGTGLAAVYQLARDFGSAEAPAQIFAGARSADRLYFLEECRAIAEVTVATDDGSEGFRGRVTDALDDYLAALPADVLSRTVFYNCGPEPMIHAAHAVQQRYCADEQIHSAIDYTTKCGVGICGACASPDGRRICIDGPFIDIEAPILNG</sequence>
<dbReference type="PROSITE" id="PS51384">
    <property type="entry name" value="FAD_FR"/>
    <property type="match status" value="1"/>
</dbReference>
<feature type="domain" description="FAD-binding FR-type" evidence="7">
    <location>
        <begin position="301"/>
        <end position="390"/>
    </location>
</feature>
<accession>B8KSX8</accession>
<dbReference type="InterPro" id="IPR017927">
    <property type="entry name" value="FAD-bd_FR_type"/>
</dbReference>
<dbReference type="eggNOG" id="COG0167">
    <property type="taxonomic scope" value="Bacteria"/>
</dbReference>
<dbReference type="AlphaFoldDB" id="B8KSX8"/>
<evidence type="ECO:0000256" key="4">
    <source>
        <dbReference type="ARBA" id="ARBA00022643"/>
    </source>
</evidence>
<dbReference type="Gene3D" id="2.40.30.10">
    <property type="entry name" value="Translation factors"/>
    <property type="match status" value="1"/>
</dbReference>
<dbReference type="SUPFAM" id="SSF52343">
    <property type="entry name" value="Ferredoxin reductase-like, C-terminal NADP-linked domain"/>
    <property type="match status" value="1"/>
</dbReference>
<keyword evidence="4" id="KW-0288">FMN</keyword>
<dbReference type="InterPro" id="IPR005720">
    <property type="entry name" value="Dihydroorotate_DH_cat"/>
</dbReference>
<dbReference type="Pfam" id="PF00175">
    <property type="entry name" value="NAD_binding_1"/>
    <property type="match status" value="1"/>
</dbReference>
<dbReference type="PRINTS" id="PR00410">
    <property type="entry name" value="PHEHYDRXLASE"/>
</dbReference>
<dbReference type="Pfam" id="PF10418">
    <property type="entry name" value="DHODB_Fe-S_bind"/>
    <property type="match status" value="1"/>
</dbReference>
<dbReference type="GO" id="GO:0006207">
    <property type="term" value="P:'de novo' pyrimidine nucleobase biosynthetic process"/>
    <property type="evidence" value="ECO:0007669"/>
    <property type="project" value="TreeGrafter"/>
</dbReference>
<dbReference type="GO" id="GO:1990663">
    <property type="term" value="F:dihydroorotate dehydrogenase (fumarate) activity"/>
    <property type="evidence" value="ECO:0007669"/>
    <property type="project" value="UniProtKB-EC"/>
</dbReference>
<dbReference type="GO" id="GO:0005737">
    <property type="term" value="C:cytoplasm"/>
    <property type="evidence" value="ECO:0007669"/>
    <property type="project" value="InterPro"/>
</dbReference>
<evidence type="ECO:0000313" key="9">
    <source>
        <dbReference type="Proteomes" id="UP000004699"/>
    </source>
</evidence>
<dbReference type="Gene3D" id="3.40.50.80">
    <property type="entry name" value="Nucleotide-binding domain of ferredoxin-NADP reductase (FNR) module"/>
    <property type="match status" value="1"/>
</dbReference>
<dbReference type="InterPro" id="IPR017938">
    <property type="entry name" value="Riboflavin_synthase-like_b-brl"/>
</dbReference>
<keyword evidence="6 8" id="KW-0560">Oxidoreductase</keyword>
<dbReference type="EC" id="1.3.98.1" evidence="8"/>
<dbReference type="GO" id="GO:0006221">
    <property type="term" value="P:pyrimidine nucleotide biosynthetic process"/>
    <property type="evidence" value="ECO:0007669"/>
    <property type="project" value="UniProtKB-KW"/>
</dbReference>
<dbReference type="Proteomes" id="UP000004699">
    <property type="component" value="Unassembled WGS sequence"/>
</dbReference>
<protein>
    <submittedName>
        <fullName evidence="8">Dihydroorotate dehydrogenase</fullName>
        <ecNumber evidence="8">1.3.98.1</ecNumber>
    </submittedName>
</protein>
<dbReference type="PANTHER" id="PTHR48109:SF1">
    <property type="entry name" value="DIHYDROOROTATE DEHYDROGENASE (FUMARATE)"/>
    <property type="match status" value="1"/>
</dbReference>
<dbReference type="InterPro" id="IPR039261">
    <property type="entry name" value="FNR_nucleotide-bd"/>
</dbReference>
<dbReference type="InterPro" id="IPR001433">
    <property type="entry name" value="OxRdtase_FAD/NAD-bd"/>
</dbReference>
<keyword evidence="3" id="KW-0285">Flavoprotein</keyword>